<keyword evidence="3" id="KW-0418">Kinase</keyword>
<keyword evidence="3" id="KW-0808">Transferase</keyword>
<proteinExistence type="predicted"/>
<dbReference type="PATRIC" id="fig|1435051.3.peg.1485"/>
<dbReference type="GO" id="GO:0016301">
    <property type="term" value="F:kinase activity"/>
    <property type="evidence" value="ECO:0007669"/>
    <property type="project" value="UniProtKB-KW"/>
</dbReference>
<keyword evidence="1" id="KW-0472">Membrane</keyword>
<dbReference type="CDD" id="cd16935">
    <property type="entry name" value="HATPase_AgrC-ComD-like"/>
    <property type="match status" value="1"/>
</dbReference>
<name>W4N7L2_9BIFI</name>
<protein>
    <submittedName>
        <fullName evidence="3">Histidine kinase</fullName>
    </submittedName>
</protein>
<comment type="caution">
    <text evidence="3">The sequence shown here is derived from an EMBL/GenBank/DDBJ whole genome shotgun (WGS) entry which is preliminary data.</text>
</comment>
<dbReference type="GeneID" id="97502116"/>
<feature type="transmembrane region" description="Helical" evidence="1">
    <location>
        <begin position="91"/>
        <end position="111"/>
    </location>
</feature>
<dbReference type="InterPro" id="IPR032834">
    <property type="entry name" value="NatK-like_C"/>
</dbReference>
<sequence>MYSDIVWFFNAAGFSLELTAAMAMFTWWVKRRDGFAVRLACFMGVIIAFSLAWQMLVPYIVWSLILRCLAFYLLCLWGLHLCLNLDWGQSLFYAVAGIALQHTVYCTARMIAMQFAKWDGSFHPDVLDIAYPAALVPVGLLAYLLFARPLKERTPYVAGSRFLFLTVGILLCVNVFSCLFDWYMADVTFPDAAYALFMMMRIVVCVFLLLMLREIVDRETAERNGEILQQLLHQQKSQLSSDKETINLINVKTHDLKKQLTMLGGRIPQEEIDDLKRLVDIYDSSVRTGNETLDILLANKSPLCEQKGIRFDRMIDGSQLSFMKPTDIYALFGNAIDNAIEAVLNIDEPSQRFIRMKVRTGHGMLVVHVSNPFMGELRFHDGLPQTTKADRRYHGFGMRSIRMIAEQYGGTVNVHTDGQDFMLNVVIPLPRQ</sequence>
<dbReference type="RefSeq" id="WP_051428942.1">
    <property type="nucleotide sequence ID" value="NZ_AZMV01000007.1"/>
</dbReference>
<dbReference type="AlphaFoldDB" id="W4N7L2"/>
<accession>W4N7L2</accession>
<feature type="transmembrane region" description="Helical" evidence="1">
    <location>
        <begin position="6"/>
        <end position="28"/>
    </location>
</feature>
<evidence type="ECO:0000313" key="4">
    <source>
        <dbReference type="Proteomes" id="UP000019155"/>
    </source>
</evidence>
<evidence type="ECO:0000313" key="3">
    <source>
        <dbReference type="EMBL" id="ETY70645.1"/>
    </source>
</evidence>
<feature type="transmembrane region" description="Helical" evidence="1">
    <location>
        <begin position="131"/>
        <end position="150"/>
    </location>
</feature>
<reference evidence="3 4" key="1">
    <citation type="journal article" date="2014" name="Genome Announc.">
        <title>The Genome Sequence of Bifidobacterium moukalabense DSM 27321 Highlights the Close Phylogenetic Relatedness with the Bifidobacterium dentium Taxon.</title>
        <authorList>
            <person name="Lugli G.A."/>
            <person name="Duranti S."/>
            <person name="Milani C."/>
            <person name="Turroni F."/>
            <person name="Viappiani A."/>
            <person name="Mangifesta M."/>
            <person name="van Sinderen D."/>
            <person name="Ventura M."/>
        </authorList>
    </citation>
    <scope>NUCLEOTIDE SEQUENCE [LARGE SCALE GENOMIC DNA]</scope>
    <source>
        <strain evidence="3 4">DSM 27321</strain>
    </source>
</reference>
<dbReference type="PANTHER" id="PTHR40448:SF1">
    <property type="entry name" value="TWO-COMPONENT SENSOR HISTIDINE KINASE"/>
    <property type="match status" value="1"/>
</dbReference>
<dbReference type="SUPFAM" id="SSF55874">
    <property type="entry name" value="ATPase domain of HSP90 chaperone/DNA topoisomerase II/histidine kinase"/>
    <property type="match status" value="1"/>
</dbReference>
<dbReference type="Pfam" id="PF14501">
    <property type="entry name" value="HATPase_c_5"/>
    <property type="match status" value="1"/>
</dbReference>
<evidence type="ECO:0000259" key="2">
    <source>
        <dbReference type="Pfam" id="PF14501"/>
    </source>
</evidence>
<feature type="transmembrane region" description="Helical" evidence="1">
    <location>
        <begin position="35"/>
        <end position="53"/>
    </location>
</feature>
<dbReference type="GO" id="GO:0042802">
    <property type="term" value="F:identical protein binding"/>
    <property type="evidence" value="ECO:0007669"/>
    <property type="project" value="TreeGrafter"/>
</dbReference>
<dbReference type="STRING" id="1435051.BMOU_1503"/>
<feature type="transmembrane region" description="Helical" evidence="1">
    <location>
        <begin position="59"/>
        <end position="79"/>
    </location>
</feature>
<feature type="transmembrane region" description="Helical" evidence="1">
    <location>
        <begin position="191"/>
        <end position="212"/>
    </location>
</feature>
<feature type="domain" description="Sensor histidine kinase NatK-like C-terminal" evidence="2">
    <location>
        <begin position="323"/>
        <end position="428"/>
    </location>
</feature>
<dbReference type="InterPro" id="IPR036890">
    <property type="entry name" value="HATPase_C_sf"/>
</dbReference>
<evidence type="ECO:0000256" key="1">
    <source>
        <dbReference type="SAM" id="Phobius"/>
    </source>
</evidence>
<dbReference type="EMBL" id="AZMV01000007">
    <property type="protein sequence ID" value="ETY70645.1"/>
    <property type="molecule type" value="Genomic_DNA"/>
</dbReference>
<feature type="transmembrane region" description="Helical" evidence="1">
    <location>
        <begin position="162"/>
        <end position="185"/>
    </location>
</feature>
<gene>
    <name evidence="3" type="ORF">BMOU_1503</name>
</gene>
<dbReference type="PANTHER" id="PTHR40448">
    <property type="entry name" value="TWO-COMPONENT SENSOR HISTIDINE KINASE"/>
    <property type="match status" value="1"/>
</dbReference>
<keyword evidence="1" id="KW-0812">Transmembrane</keyword>
<keyword evidence="4" id="KW-1185">Reference proteome</keyword>
<dbReference type="Proteomes" id="UP000019155">
    <property type="component" value="Unassembled WGS sequence"/>
</dbReference>
<keyword evidence="1" id="KW-1133">Transmembrane helix</keyword>
<organism evidence="3 4">
    <name type="scientific">Bifidobacterium moukalabense DSM 27321</name>
    <dbReference type="NCBI Taxonomy" id="1435051"/>
    <lineage>
        <taxon>Bacteria</taxon>
        <taxon>Bacillati</taxon>
        <taxon>Actinomycetota</taxon>
        <taxon>Actinomycetes</taxon>
        <taxon>Bifidobacteriales</taxon>
        <taxon>Bifidobacteriaceae</taxon>
        <taxon>Bifidobacterium</taxon>
    </lineage>
</organism>
<dbReference type="eggNOG" id="COG3290">
    <property type="taxonomic scope" value="Bacteria"/>
</dbReference>
<dbReference type="Gene3D" id="3.30.565.10">
    <property type="entry name" value="Histidine kinase-like ATPase, C-terminal domain"/>
    <property type="match status" value="1"/>
</dbReference>